<evidence type="ECO:0000313" key="2">
    <source>
        <dbReference type="EMBL" id="PLQ02487.1"/>
    </source>
</evidence>
<proteinExistence type="predicted"/>
<dbReference type="RefSeq" id="WP_101680257.1">
    <property type="nucleotide sequence ID" value="NZ_PJRP01000001.1"/>
</dbReference>
<dbReference type="OrthoDB" id="191790at2"/>
<organism evidence="2 3">
    <name type="scientific">Cupriavidus pauculus</name>
    <dbReference type="NCBI Taxonomy" id="82633"/>
    <lineage>
        <taxon>Bacteria</taxon>
        <taxon>Pseudomonadati</taxon>
        <taxon>Pseudomonadota</taxon>
        <taxon>Betaproteobacteria</taxon>
        <taxon>Burkholderiales</taxon>
        <taxon>Burkholderiaceae</taxon>
        <taxon>Cupriavidus</taxon>
    </lineage>
</organism>
<dbReference type="GO" id="GO:0006417">
    <property type="term" value="P:regulation of translation"/>
    <property type="evidence" value="ECO:0007669"/>
    <property type="project" value="TreeGrafter"/>
</dbReference>
<dbReference type="InterPro" id="IPR051474">
    <property type="entry name" value="Anti-sigma-K/W_factor"/>
</dbReference>
<feature type="domain" description="Putative zinc-finger" evidence="1">
    <location>
        <begin position="3"/>
        <end position="36"/>
    </location>
</feature>
<reference evidence="2 3" key="1">
    <citation type="submission" date="2017-12" db="EMBL/GenBank/DDBJ databases">
        <title>Genome sequence of the active heterotrophic nitrifier-denitrifier, Cupriavidus pauculus UM1.</title>
        <authorList>
            <person name="Putonti C."/>
            <person name="Castignetti D."/>
        </authorList>
    </citation>
    <scope>NUCLEOTIDE SEQUENCE [LARGE SCALE GENOMIC DNA]</scope>
    <source>
        <strain evidence="2 3">UM1</strain>
    </source>
</reference>
<accession>A0A2N5CJW9</accession>
<evidence type="ECO:0000313" key="3">
    <source>
        <dbReference type="Proteomes" id="UP000234341"/>
    </source>
</evidence>
<dbReference type="GO" id="GO:0016989">
    <property type="term" value="F:sigma factor antagonist activity"/>
    <property type="evidence" value="ECO:0007669"/>
    <property type="project" value="TreeGrafter"/>
</dbReference>
<evidence type="ECO:0000259" key="1">
    <source>
        <dbReference type="Pfam" id="PF13490"/>
    </source>
</evidence>
<dbReference type="Proteomes" id="UP000234341">
    <property type="component" value="Unassembled WGS sequence"/>
</dbReference>
<name>A0A2N5CJW9_9BURK</name>
<comment type="caution">
    <text evidence="2">The sequence shown here is derived from an EMBL/GenBank/DDBJ whole genome shotgun (WGS) entry which is preliminary data.</text>
</comment>
<dbReference type="EMBL" id="PJRP01000001">
    <property type="protein sequence ID" value="PLQ02487.1"/>
    <property type="molecule type" value="Genomic_DNA"/>
</dbReference>
<sequence length="265" mass="28735">MDCNEARHLLQATADGEVGAADSVRLERHLEDCDGCVDALSHLQALRRATRRGATYHRAPAELRARILDALPAPADDALADPSSDAPAGWRRWFTWSPPVNAALAAVTAAAVGLSLFQYNTQPTPDDLLASSIVASHVRGLISNRASDVVSTDQHTVKPWFNGRIDYAPDVRDLASAGFPLVGGRVDFVDGQRVAVLVYQRRQHPVDVFVIPGTGAGVGERVRQGYQLESWTAGGMRYVAITDASAGDLRKFVQAWRNAEDGERR</sequence>
<dbReference type="PANTHER" id="PTHR37461:SF1">
    <property type="entry name" value="ANTI-SIGMA-K FACTOR RSKA"/>
    <property type="match status" value="1"/>
</dbReference>
<protein>
    <submittedName>
        <fullName evidence="2">Transcriptional regulator</fullName>
    </submittedName>
</protein>
<dbReference type="InterPro" id="IPR027383">
    <property type="entry name" value="Znf_put"/>
</dbReference>
<dbReference type="AlphaFoldDB" id="A0A2N5CJW9"/>
<dbReference type="PANTHER" id="PTHR37461">
    <property type="entry name" value="ANTI-SIGMA-K FACTOR RSKA"/>
    <property type="match status" value="1"/>
</dbReference>
<gene>
    <name evidence="2" type="ORF">CYJ10_04140</name>
</gene>
<dbReference type="Pfam" id="PF13490">
    <property type="entry name" value="zf-HC2"/>
    <property type="match status" value="1"/>
</dbReference>